<dbReference type="PANTHER" id="PTHR33398">
    <property type="entry name" value="30S RIBOSOMAL PROTEIN S20"/>
    <property type="match status" value="1"/>
</dbReference>
<comment type="function">
    <text evidence="1 8">Binds directly to 16S ribosomal RNA.</text>
</comment>
<dbReference type="Pfam" id="PF01649">
    <property type="entry name" value="Ribosomal_S20p"/>
    <property type="match status" value="1"/>
</dbReference>
<evidence type="ECO:0000313" key="10">
    <source>
        <dbReference type="EMBL" id="OGI57260.1"/>
    </source>
</evidence>
<dbReference type="GO" id="GO:0070181">
    <property type="term" value="F:small ribosomal subunit rRNA binding"/>
    <property type="evidence" value="ECO:0007669"/>
    <property type="project" value="TreeGrafter"/>
</dbReference>
<keyword evidence="6 8" id="KW-0687">Ribonucleoprotein</keyword>
<evidence type="ECO:0000256" key="7">
    <source>
        <dbReference type="ARBA" id="ARBA00035136"/>
    </source>
</evidence>
<gene>
    <name evidence="8" type="primary">rpsT</name>
    <name evidence="10" type="ORF">A2V58_01135</name>
</gene>
<dbReference type="Proteomes" id="UP000177950">
    <property type="component" value="Unassembled WGS sequence"/>
</dbReference>
<dbReference type="PANTHER" id="PTHR33398:SF1">
    <property type="entry name" value="SMALL RIBOSOMAL SUBUNIT PROTEIN BS20C"/>
    <property type="match status" value="1"/>
</dbReference>
<evidence type="ECO:0000256" key="2">
    <source>
        <dbReference type="ARBA" id="ARBA00007634"/>
    </source>
</evidence>
<dbReference type="FunFam" id="1.20.58.110:FF:000001">
    <property type="entry name" value="30S ribosomal protein S20"/>
    <property type="match status" value="1"/>
</dbReference>
<evidence type="ECO:0000256" key="9">
    <source>
        <dbReference type="SAM" id="MobiDB-lite"/>
    </source>
</evidence>
<accession>A0A1F6UIN6</accession>
<dbReference type="Gene3D" id="1.20.58.110">
    <property type="entry name" value="Ribosomal protein S20"/>
    <property type="match status" value="1"/>
</dbReference>
<evidence type="ECO:0000256" key="6">
    <source>
        <dbReference type="ARBA" id="ARBA00023274"/>
    </source>
</evidence>
<organism evidence="10 11">
    <name type="scientific">Candidatus Muproteobacteria bacterium RBG_19FT_COMBO_61_10</name>
    <dbReference type="NCBI Taxonomy" id="1817761"/>
    <lineage>
        <taxon>Bacteria</taxon>
        <taxon>Pseudomonadati</taxon>
        <taxon>Pseudomonadota</taxon>
        <taxon>Candidatus Muproteobacteria</taxon>
    </lineage>
</organism>
<keyword evidence="5 8" id="KW-0689">Ribosomal protein</keyword>
<dbReference type="AlphaFoldDB" id="A0A1F6UIN6"/>
<evidence type="ECO:0000313" key="11">
    <source>
        <dbReference type="Proteomes" id="UP000177950"/>
    </source>
</evidence>
<comment type="similarity">
    <text evidence="2 8">Belongs to the bacterial ribosomal protein bS20 family.</text>
</comment>
<dbReference type="InterPro" id="IPR036510">
    <property type="entry name" value="Ribosomal_bS20_sf"/>
</dbReference>
<keyword evidence="4 8" id="KW-0694">RNA-binding</keyword>
<sequence length="87" mass="9749">MANTVQAKKRARQAEDHRQHNAGLRSMLRTHIKKVLKAVEKKDKDAAQAAFKEAVSVIDKVANKGIIHKNNAARQKSRLNSRLRALA</sequence>
<dbReference type="SUPFAM" id="SSF46992">
    <property type="entry name" value="Ribosomal protein S20"/>
    <property type="match status" value="1"/>
</dbReference>
<reference evidence="10 11" key="1">
    <citation type="journal article" date="2016" name="Nat. Commun.">
        <title>Thousands of microbial genomes shed light on interconnected biogeochemical processes in an aquifer system.</title>
        <authorList>
            <person name="Anantharaman K."/>
            <person name="Brown C.T."/>
            <person name="Hug L.A."/>
            <person name="Sharon I."/>
            <person name="Castelle C.J."/>
            <person name="Probst A.J."/>
            <person name="Thomas B.C."/>
            <person name="Singh A."/>
            <person name="Wilkins M.J."/>
            <person name="Karaoz U."/>
            <person name="Brodie E.L."/>
            <person name="Williams K.H."/>
            <person name="Hubbard S.S."/>
            <person name="Banfield J.F."/>
        </authorList>
    </citation>
    <scope>NUCLEOTIDE SEQUENCE [LARGE SCALE GENOMIC DNA]</scope>
</reference>
<evidence type="ECO:0000256" key="3">
    <source>
        <dbReference type="ARBA" id="ARBA00022730"/>
    </source>
</evidence>
<evidence type="ECO:0000256" key="1">
    <source>
        <dbReference type="ARBA" id="ARBA00003134"/>
    </source>
</evidence>
<proteinExistence type="inferred from homology"/>
<evidence type="ECO:0000256" key="8">
    <source>
        <dbReference type="HAMAP-Rule" id="MF_00500"/>
    </source>
</evidence>
<feature type="region of interest" description="Disordered" evidence="9">
    <location>
        <begin position="1"/>
        <end position="26"/>
    </location>
</feature>
<dbReference type="GO" id="GO:0015935">
    <property type="term" value="C:small ribosomal subunit"/>
    <property type="evidence" value="ECO:0007669"/>
    <property type="project" value="TreeGrafter"/>
</dbReference>
<keyword evidence="3 8" id="KW-0699">rRNA-binding</keyword>
<protein>
    <recommendedName>
        <fullName evidence="7 8">Small ribosomal subunit protein bS20</fullName>
    </recommendedName>
</protein>
<dbReference type="GO" id="GO:0005829">
    <property type="term" value="C:cytosol"/>
    <property type="evidence" value="ECO:0007669"/>
    <property type="project" value="TreeGrafter"/>
</dbReference>
<dbReference type="InterPro" id="IPR002583">
    <property type="entry name" value="Ribosomal_bS20"/>
</dbReference>
<dbReference type="NCBIfam" id="TIGR00029">
    <property type="entry name" value="S20"/>
    <property type="match status" value="1"/>
</dbReference>
<evidence type="ECO:0000256" key="4">
    <source>
        <dbReference type="ARBA" id="ARBA00022884"/>
    </source>
</evidence>
<comment type="caution">
    <text evidence="10">The sequence shown here is derived from an EMBL/GenBank/DDBJ whole genome shotgun (WGS) entry which is preliminary data.</text>
</comment>
<evidence type="ECO:0000256" key="5">
    <source>
        <dbReference type="ARBA" id="ARBA00022980"/>
    </source>
</evidence>
<dbReference type="GO" id="GO:0006412">
    <property type="term" value="P:translation"/>
    <property type="evidence" value="ECO:0007669"/>
    <property type="project" value="UniProtKB-UniRule"/>
</dbReference>
<dbReference type="EMBL" id="MFSV01000141">
    <property type="protein sequence ID" value="OGI57260.1"/>
    <property type="molecule type" value="Genomic_DNA"/>
</dbReference>
<dbReference type="GO" id="GO:0003735">
    <property type="term" value="F:structural constituent of ribosome"/>
    <property type="evidence" value="ECO:0007669"/>
    <property type="project" value="InterPro"/>
</dbReference>
<dbReference type="HAMAP" id="MF_00500">
    <property type="entry name" value="Ribosomal_bS20"/>
    <property type="match status" value="1"/>
</dbReference>
<name>A0A1F6UIN6_9PROT</name>